<dbReference type="OrthoDB" id="332863at2759"/>
<dbReference type="PANTHER" id="PTHR15032:SF4">
    <property type="entry name" value="N-ACYL-PHOSPHATIDYLETHANOLAMINE-HYDROLYZING PHOSPHOLIPASE D"/>
    <property type="match status" value="1"/>
</dbReference>
<dbReference type="AlphaFoldDB" id="A0A1G4KEM6"/>
<dbReference type="InterPro" id="IPR001279">
    <property type="entry name" value="Metallo-B-lactamas"/>
</dbReference>
<evidence type="ECO:0000256" key="1">
    <source>
        <dbReference type="SAM" id="MobiDB-lite"/>
    </source>
</evidence>
<dbReference type="Gene3D" id="3.60.15.10">
    <property type="entry name" value="Ribonuclease Z/Hydroxyacylglutathione hydrolase-like"/>
    <property type="match status" value="1"/>
</dbReference>
<reference evidence="4" key="1">
    <citation type="submission" date="2016-03" db="EMBL/GenBank/DDBJ databases">
        <authorList>
            <person name="Devillers Hugo."/>
        </authorList>
    </citation>
    <scope>NUCLEOTIDE SEQUENCE [LARGE SCALE GENOMIC DNA]</scope>
</reference>
<accession>A0A1G4KEM6</accession>
<dbReference type="InterPro" id="IPR036866">
    <property type="entry name" value="RibonucZ/Hydroxyglut_hydro"/>
</dbReference>
<proteinExistence type="predicted"/>
<evidence type="ECO:0000313" key="3">
    <source>
        <dbReference type="EMBL" id="SCV02996.1"/>
    </source>
</evidence>
<dbReference type="PANTHER" id="PTHR15032">
    <property type="entry name" value="N-ACYL-PHOSPHATIDYLETHANOLAMINE-HYDROLYZING PHOSPHOLIPASE D"/>
    <property type="match status" value="1"/>
</dbReference>
<sequence length="470" mass="53706">MRSLRLGTRVTSHGFGTRLGVKCRFTSQHYVQRRFDSSTFQNGKNSDKDNSSSSDNGGGYVKKALLTILIPYTGYALYVITQANSEITKREREVQQHEDDKHFNATLAKYSTLEVLGRFANPFKEYRILTAFEFSLNRVLELFQRNRGGIPTCTHSMNELMPVHIPTWANKEKLANDNSTLTVDVLGANEPIGTEASGCVKKDLPLHSTWLGQSCNFVVYNNFKILTDPLFTDYLMHETLGPKRITKMPAPIDRVPTPDIILVSHNHPDHLDFKSMEFWGSNGKTHPLWIVPKGMAQFMNDHAVTNVVELSWWETARIKKDSATYNVSCTPAMHWSGRSLVDTNRSLWCSYFFSHNNKPILFHAGDTGYVWDLFKRISNQYGRGVKLALLPCGQYCPSWHQKPRHICPEEVLKIREDLKAQNVFGVHWGTFVLSGEYFREPKEKLEMLADWEGVRDTCFCPELGKTITLE</sequence>
<protein>
    <submittedName>
        <fullName evidence="3">LAME_0H06876g1_1</fullName>
    </submittedName>
</protein>
<name>A0A1G4KEM6_9SACH</name>
<keyword evidence="4" id="KW-1185">Reference proteome</keyword>
<dbReference type="EMBL" id="LT598480">
    <property type="protein sequence ID" value="SCV02996.1"/>
    <property type="molecule type" value="Genomic_DNA"/>
</dbReference>
<dbReference type="GO" id="GO:0070291">
    <property type="term" value="P:N-acylethanolamine metabolic process"/>
    <property type="evidence" value="ECO:0007669"/>
    <property type="project" value="TreeGrafter"/>
</dbReference>
<evidence type="ECO:0000313" key="4">
    <source>
        <dbReference type="Proteomes" id="UP000191144"/>
    </source>
</evidence>
<dbReference type="GO" id="GO:0005737">
    <property type="term" value="C:cytoplasm"/>
    <property type="evidence" value="ECO:0007669"/>
    <property type="project" value="TreeGrafter"/>
</dbReference>
<organism evidence="3 4">
    <name type="scientific">Lachancea meyersii CBS 8951</name>
    <dbReference type="NCBI Taxonomy" id="1266667"/>
    <lineage>
        <taxon>Eukaryota</taxon>
        <taxon>Fungi</taxon>
        <taxon>Dikarya</taxon>
        <taxon>Ascomycota</taxon>
        <taxon>Saccharomycotina</taxon>
        <taxon>Saccharomycetes</taxon>
        <taxon>Saccharomycetales</taxon>
        <taxon>Saccharomycetaceae</taxon>
        <taxon>Lachancea</taxon>
    </lineage>
</organism>
<dbReference type="SUPFAM" id="SSF56281">
    <property type="entry name" value="Metallo-hydrolase/oxidoreductase"/>
    <property type="match status" value="1"/>
</dbReference>
<gene>
    <name evidence="3" type="ORF">LAME_0H06876G</name>
</gene>
<evidence type="ECO:0000259" key="2">
    <source>
        <dbReference type="Pfam" id="PF12706"/>
    </source>
</evidence>
<dbReference type="GO" id="GO:0070292">
    <property type="term" value="P:N-acylphosphatidylethanolamine metabolic process"/>
    <property type="evidence" value="ECO:0007669"/>
    <property type="project" value="TreeGrafter"/>
</dbReference>
<feature type="domain" description="Metallo-beta-lactamase" evidence="2">
    <location>
        <begin position="225"/>
        <end position="428"/>
    </location>
</feature>
<dbReference type="GO" id="GO:0070290">
    <property type="term" value="F:N-acylphosphatidylethanolamine-specific phospholipase D activity"/>
    <property type="evidence" value="ECO:0007669"/>
    <property type="project" value="TreeGrafter"/>
</dbReference>
<dbReference type="Pfam" id="PF12706">
    <property type="entry name" value="Lactamase_B_2"/>
    <property type="match status" value="1"/>
</dbReference>
<feature type="region of interest" description="Disordered" evidence="1">
    <location>
        <begin position="36"/>
        <end position="56"/>
    </location>
</feature>
<dbReference type="Proteomes" id="UP000191144">
    <property type="component" value="Chromosome H"/>
</dbReference>